<evidence type="ECO:0000313" key="2">
    <source>
        <dbReference type="Proteomes" id="UP000566995"/>
    </source>
</evidence>
<proteinExistence type="predicted"/>
<protein>
    <submittedName>
        <fullName evidence="1">Uncharacterized protein</fullName>
    </submittedName>
</protein>
<dbReference type="Proteomes" id="UP000566995">
    <property type="component" value="Unassembled WGS sequence"/>
</dbReference>
<gene>
    <name evidence="1" type="ORF">HNP46_004910</name>
</gene>
<reference evidence="1 2" key="1">
    <citation type="submission" date="2020-08" db="EMBL/GenBank/DDBJ databases">
        <title>Functional genomics of gut bacteria from endangered species of beetles.</title>
        <authorList>
            <person name="Carlos-Shanley C."/>
        </authorList>
    </citation>
    <scope>NUCLEOTIDE SEQUENCE [LARGE SCALE GENOMIC DNA]</scope>
    <source>
        <strain evidence="1 2">S00179</strain>
    </source>
</reference>
<comment type="caution">
    <text evidence="1">The sequence shown here is derived from an EMBL/GenBank/DDBJ whole genome shotgun (WGS) entry which is preliminary data.</text>
</comment>
<sequence length="118" mass="12465">MLRIKGTIGDWPVDLCVEMDDADWAKLAQNLPATAVAPVAAATPAPVSSGPLDQLWLAAQDLLRRSGSSDGPQLLDELAALAGSSGAAKGLLVRLRHSPKVKIEVRDGVQVFNWVAEQ</sequence>
<evidence type="ECO:0000313" key="1">
    <source>
        <dbReference type="EMBL" id="MBB4866009.1"/>
    </source>
</evidence>
<dbReference type="EMBL" id="JACHLI010000023">
    <property type="protein sequence ID" value="MBB4866009.1"/>
    <property type="molecule type" value="Genomic_DNA"/>
</dbReference>
<organism evidence="1 2">
    <name type="scientific">Pseudomonas nitroreducens</name>
    <dbReference type="NCBI Taxonomy" id="46680"/>
    <lineage>
        <taxon>Bacteria</taxon>
        <taxon>Pseudomonadati</taxon>
        <taxon>Pseudomonadota</taxon>
        <taxon>Gammaproteobacteria</taxon>
        <taxon>Pseudomonadales</taxon>
        <taxon>Pseudomonadaceae</taxon>
        <taxon>Pseudomonas</taxon>
    </lineage>
</organism>
<dbReference type="AlphaFoldDB" id="A0A7W7KND6"/>
<name>A0A7W7KND6_PSENT</name>
<accession>A0A7W7KND6</accession>
<dbReference type="RefSeq" id="WP_184594056.1">
    <property type="nucleotide sequence ID" value="NZ_JACHLI010000023.1"/>
</dbReference>